<sequence length="255" mass="27230">MEGLKDKTVLVTGASKGMGAAVARTIGRHGANVIAHYNSDRAGAEEAVADLPDDRKMLIRADMHDNGEAARLWAEALAWRGRIDVFVNNAAVMLETAPIDASDEQWDDVWGETMQVNVLAPARLMRDAVRHFRDNGGGIVISFSSWAGQRGSTNPGAFAYGASKAAIKALTQSVALNYAQQGVLAYVIAPGLIATQMSETFLRSQGGKEKIFKTLAMGEWGDPQEVANVVAFLASGQSRYLSGATLDVNGASYIR</sequence>
<accession>A0A4P6V0M9</accession>
<dbReference type="PANTHER" id="PTHR43639:SF1">
    <property type="entry name" value="SHORT-CHAIN DEHYDROGENASE_REDUCTASE FAMILY PROTEIN"/>
    <property type="match status" value="1"/>
</dbReference>
<dbReference type="PROSITE" id="PS00061">
    <property type="entry name" value="ADH_SHORT"/>
    <property type="match status" value="1"/>
</dbReference>
<reference evidence="3 4" key="1">
    <citation type="journal article" date="2017" name="Int. J. Syst. Evol. Microbiol.">
        <title>Roseitalea porphyridii gen. nov., sp. nov., isolated from a red alga, and reclassification of Hoeflea suaedae Chung et al. 2013 as Pseudohoeflea suaedae gen. nov., comb. nov.</title>
        <authorList>
            <person name="Hyeon J.W."/>
            <person name="Jeong S.E."/>
            <person name="Baek K."/>
            <person name="Jeon C.O."/>
        </authorList>
    </citation>
    <scope>NUCLEOTIDE SEQUENCE [LARGE SCALE GENOMIC DNA]</scope>
    <source>
        <strain evidence="3 4">MA7-20</strain>
    </source>
</reference>
<gene>
    <name evidence="3" type="ORF">E0E05_09985</name>
</gene>
<dbReference type="Pfam" id="PF13561">
    <property type="entry name" value="adh_short_C2"/>
    <property type="match status" value="1"/>
</dbReference>
<evidence type="ECO:0000256" key="1">
    <source>
        <dbReference type="ARBA" id="ARBA00006484"/>
    </source>
</evidence>
<dbReference type="InterPro" id="IPR002347">
    <property type="entry name" value="SDR_fam"/>
</dbReference>
<keyword evidence="2" id="KW-0560">Oxidoreductase</keyword>
<dbReference type="InterPro" id="IPR036291">
    <property type="entry name" value="NAD(P)-bd_dom_sf"/>
</dbReference>
<dbReference type="GeneID" id="90767625"/>
<evidence type="ECO:0000313" key="4">
    <source>
        <dbReference type="Proteomes" id="UP000293719"/>
    </source>
</evidence>
<dbReference type="PRINTS" id="PR00081">
    <property type="entry name" value="GDHRDH"/>
</dbReference>
<dbReference type="Proteomes" id="UP000293719">
    <property type="component" value="Chromosome"/>
</dbReference>
<comment type="similarity">
    <text evidence="1">Belongs to the short-chain dehydrogenases/reductases (SDR) family.</text>
</comment>
<dbReference type="Gene3D" id="3.40.50.720">
    <property type="entry name" value="NAD(P)-binding Rossmann-like Domain"/>
    <property type="match status" value="1"/>
</dbReference>
<dbReference type="SUPFAM" id="SSF51735">
    <property type="entry name" value="NAD(P)-binding Rossmann-fold domains"/>
    <property type="match status" value="1"/>
</dbReference>
<organism evidence="3 4">
    <name type="scientific">Roseitalea porphyridii</name>
    <dbReference type="NCBI Taxonomy" id="1852022"/>
    <lineage>
        <taxon>Bacteria</taxon>
        <taxon>Pseudomonadati</taxon>
        <taxon>Pseudomonadota</taxon>
        <taxon>Alphaproteobacteria</taxon>
        <taxon>Hyphomicrobiales</taxon>
        <taxon>Ahrensiaceae</taxon>
        <taxon>Roseitalea</taxon>
    </lineage>
</organism>
<dbReference type="PRINTS" id="PR00080">
    <property type="entry name" value="SDRFAMILY"/>
</dbReference>
<dbReference type="PANTHER" id="PTHR43639">
    <property type="entry name" value="OXIDOREDUCTASE, SHORT-CHAIN DEHYDROGENASE/REDUCTASE FAMILY (AFU_ORTHOLOGUE AFUA_5G02870)"/>
    <property type="match status" value="1"/>
</dbReference>
<dbReference type="CDD" id="cd05233">
    <property type="entry name" value="SDR_c"/>
    <property type="match status" value="1"/>
</dbReference>
<dbReference type="OrthoDB" id="154414at2"/>
<dbReference type="RefSeq" id="WP_131616576.1">
    <property type="nucleotide sequence ID" value="NZ_CP036532.1"/>
</dbReference>
<protein>
    <submittedName>
        <fullName evidence="3">SDR family oxidoreductase</fullName>
    </submittedName>
</protein>
<name>A0A4P6V0M9_9HYPH</name>
<dbReference type="EMBL" id="CP036532">
    <property type="protein sequence ID" value="QBK30892.1"/>
    <property type="molecule type" value="Genomic_DNA"/>
</dbReference>
<keyword evidence="4" id="KW-1185">Reference proteome</keyword>
<evidence type="ECO:0000313" key="3">
    <source>
        <dbReference type="EMBL" id="QBK30892.1"/>
    </source>
</evidence>
<dbReference type="KEGG" id="rpod:E0E05_09985"/>
<dbReference type="FunFam" id="3.40.50.720:FF:000084">
    <property type="entry name" value="Short-chain dehydrogenase reductase"/>
    <property type="match status" value="1"/>
</dbReference>
<dbReference type="InterPro" id="IPR020904">
    <property type="entry name" value="Sc_DH/Rdtase_CS"/>
</dbReference>
<evidence type="ECO:0000256" key="2">
    <source>
        <dbReference type="ARBA" id="ARBA00023002"/>
    </source>
</evidence>
<dbReference type="AlphaFoldDB" id="A0A4P6V0M9"/>
<dbReference type="GO" id="GO:0016491">
    <property type="term" value="F:oxidoreductase activity"/>
    <property type="evidence" value="ECO:0007669"/>
    <property type="project" value="UniProtKB-KW"/>
</dbReference>
<proteinExistence type="inferred from homology"/>